<dbReference type="InterPro" id="IPR045992">
    <property type="entry name" value="DUF5948"/>
</dbReference>
<proteinExistence type="predicted"/>
<accession>A0A6A6UFS0</accession>
<evidence type="ECO:0000313" key="3">
    <source>
        <dbReference type="Proteomes" id="UP000799302"/>
    </source>
</evidence>
<dbReference type="OrthoDB" id="3924472at2759"/>
<dbReference type="Proteomes" id="UP000799302">
    <property type="component" value="Unassembled WGS sequence"/>
</dbReference>
<dbReference type="EMBL" id="MU004234">
    <property type="protein sequence ID" value="KAF2670650.1"/>
    <property type="molecule type" value="Genomic_DNA"/>
</dbReference>
<dbReference type="Pfam" id="PF19373">
    <property type="entry name" value="DUF5948"/>
    <property type="match status" value="2"/>
</dbReference>
<feature type="chain" id="PRO_5025561662" description="Hydrophobin" evidence="1">
    <location>
        <begin position="20"/>
        <end position="128"/>
    </location>
</feature>
<sequence>MYFLKALFFPIVFAAFVFAGHNCKCQDNSGQYNDYTQICCAKQAAPNAVLKDIVSSAVTIAATDPEDIFADLVAVGSIIYDLIEEFSIEYHGDQHHQCSSWDNHIDSGAFVQCCNDLGVGDGHAFCWD</sequence>
<evidence type="ECO:0008006" key="4">
    <source>
        <dbReference type="Google" id="ProtNLM"/>
    </source>
</evidence>
<keyword evidence="1" id="KW-0732">Signal</keyword>
<gene>
    <name evidence="2" type="ORF">BT63DRAFT_424591</name>
</gene>
<dbReference type="AlphaFoldDB" id="A0A6A6UFS0"/>
<feature type="signal peptide" evidence="1">
    <location>
        <begin position="1"/>
        <end position="19"/>
    </location>
</feature>
<protein>
    <recommendedName>
        <fullName evidence="4">Hydrophobin</fullName>
    </recommendedName>
</protein>
<evidence type="ECO:0000313" key="2">
    <source>
        <dbReference type="EMBL" id="KAF2670650.1"/>
    </source>
</evidence>
<evidence type="ECO:0000256" key="1">
    <source>
        <dbReference type="SAM" id="SignalP"/>
    </source>
</evidence>
<organism evidence="2 3">
    <name type="scientific">Microthyrium microscopicum</name>
    <dbReference type="NCBI Taxonomy" id="703497"/>
    <lineage>
        <taxon>Eukaryota</taxon>
        <taxon>Fungi</taxon>
        <taxon>Dikarya</taxon>
        <taxon>Ascomycota</taxon>
        <taxon>Pezizomycotina</taxon>
        <taxon>Dothideomycetes</taxon>
        <taxon>Dothideomycetes incertae sedis</taxon>
        <taxon>Microthyriales</taxon>
        <taxon>Microthyriaceae</taxon>
        <taxon>Microthyrium</taxon>
    </lineage>
</organism>
<keyword evidence="3" id="KW-1185">Reference proteome</keyword>
<name>A0A6A6UFS0_9PEZI</name>
<reference evidence="2" key="1">
    <citation type="journal article" date="2020" name="Stud. Mycol.">
        <title>101 Dothideomycetes genomes: a test case for predicting lifestyles and emergence of pathogens.</title>
        <authorList>
            <person name="Haridas S."/>
            <person name="Albert R."/>
            <person name="Binder M."/>
            <person name="Bloem J."/>
            <person name="Labutti K."/>
            <person name="Salamov A."/>
            <person name="Andreopoulos B."/>
            <person name="Baker S."/>
            <person name="Barry K."/>
            <person name="Bills G."/>
            <person name="Bluhm B."/>
            <person name="Cannon C."/>
            <person name="Castanera R."/>
            <person name="Culley D."/>
            <person name="Daum C."/>
            <person name="Ezra D."/>
            <person name="Gonzalez J."/>
            <person name="Henrissat B."/>
            <person name="Kuo A."/>
            <person name="Liang C."/>
            <person name="Lipzen A."/>
            <person name="Lutzoni F."/>
            <person name="Magnuson J."/>
            <person name="Mondo S."/>
            <person name="Nolan M."/>
            <person name="Ohm R."/>
            <person name="Pangilinan J."/>
            <person name="Park H.-J."/>
            <person name="Ramirez L."/>
            <person name="Alfaro M."/>
            <person name="Sun H."/>
            <person name="Tritt A."/>
            <person name="Yoshinaga Y."/>
            <person name="Zwiers L.-H."/>
            <person name="Turgeon B."/>
            <person name="Goodwin S."/>
            <person name="Spatafora J."/>
            <person name="Crous P."/>
            <person name="Grigoriev I."/>
        </authorList>
    </citation>
    <scope>NUCLEOTIDE SEQUENCE</scope>
    <source>
        <strain evidence="2">CBS 115976</strain>
    </source>
</reference>